<evidence type="ECO:0000256" key="1">
    <source>
        <dbReference type="ARBA" id="ARBA00007905"/>
    </source>
</evidence>
<dbReference type="Gene3D" id="3.20.20.100">
    <property type="entry name" value="NADP-dependent oxidoreductase domain"/>
    <property type="match status" value="1"/>
</dbReference>
<dbReference type="PIRSF" id="PIRSF000097">
    <property type="entry name" value="AKR"/>
    <property type="match status" value="1"/>
</dbReference>
<dbReference type="InterPro" id="IPR018170">
    <property type="entry name" value="Aldo/ket_reductase_CS"/>
</dbReference>
<evidence type="ECO:0000256" key="4">
    <source>
        <dbReference type="PIRSR" id="PIRSR000097-1"/>
    </source>
</evidence>
<keyword evidence="3" id="KW-0560">Oxidoreductase</keyword>
<dbReference type="GO" id="GO:0016491">
    <property type="term" value="F:oxidoreductase activity"/>
    <property type="evidence" value="ECO:0007669"/>
    <property type="project" value="UniProtKB-KW"/>
</dbReference>
<dbReference type="RefSeq" id="XP_034238038.1">
    <property type="nucleotide sequence ID" value="XM_034382147.1"/>
</dbReference>
<gene>
    <name evidence="9" type="primary">LOC117643311</name>
</gene>
<feature type="domain" description="NADP-dependent oxidoreductase" evidence="7">
    <location>
        <begin position="18"/>
        <end position="304"/>
    </location>
</feature>
<evidence type="ECO:0000256" key="5">
    <source>
        <dbReference type="PIRSR" id="PIRSR000097-2"/>
    </source>
</evidence>
<dbReference type="KEGG" id="tpal:117643311"/>
<dbReference type="OrthoDB" id="416253at2759"/>
<dbReference type="InParanoid" id="A0A6P8YE96"/>
<dbReference type="Pfam" id="PF00248">
    <property type="entry name" value="Aldo_ket_red"/>
    <property type="match status" value="1"/>
</dbReference>
<evidence type="ECO:0000313" key="8">
    <source>
        <dbReference type="Proteomes" id="UP000515158"/>
    </source>
</evidence>
<feature type="binding site" evidence="5">
    <location>
        <position position="114"/>
    </location>
    <ligand>
        <name>substrate</name>
    </ligand>
</feature>
<keyword evidence="2" id="KW-0521">NADP</keyword>
<organism evidence="9">
    <name type="scientific">Thrips palmi</name>
    <name type="common">Melon thrips</name>
    <dbReference type="NCBI Taxonomy" id="161013"/>
    <lineage>
        <taxon>Eukaryota</taxon>
        <taxon>Metazoa</taxon>
        <taxon>Ecdysozoa</taxon>
        <taxon>Arthropoda</taxon>
        <taxon>Hexapoda</taxon>
        <taxon>Insecta</taxon>
        <taxon>Pterygota</taxon>
        <taxon>Neoptera</taxon>
        <taxon>Paraneoptera</taxon>
        <taxon>Thysanoptera</taxon>
        <taxon>Terebrantia</taxon>
        <taxon>Thripoidea</taxon>
        <taxon>Thripidae</taxon>
        <taxon>Thrips</taxon>
    </lineage>
</organism>
<dbReference type="PROSITE" id="PS00062">
    <property type="entry name" value="ALDOKETO_REDUCTASE_2"/>
    <property type="match status" value="1"/>
</dbReference>
<protein>
    <submittedName>
        <fullName evidence="9">Aldo-keto reductase family 1 member A1-like</fullName>
    </submittedName>
</protein>
<name>A0A6P8YE96_THRPL</name>
<keyword evidence="8" id="KW-1185">Reference proteome</keyword>
<dbReference type="PROSITE" id="PS00798">
    <property type="entry name" value="ALDOKETO_REDUCTASE_1"/>
    <property type="match status" value="1"/>
</dbReference>
<accession>A0A6P8YE96</accession>
<dbReference type="SUPFAM" id="SSF51430">
    <property type="entry name" value="NAD(P)-linked oxidoreductase"/>
    <property type="match status" value="1"/>
</dbReference>
<feature type="site" description="Lowers pKa of active site Tyr" evidence="6">
    <location>
        <position position="81"/>
    </location>
</feature>
<reference evidence="9" key="1">
    <citation type="submission" date="2025-08" db="UniProtKB">
        <authorList>
            <consortium name="RefSeq"/>
        </authorList>
    </citation>
    <scope>IDENTIFICATION</scope>
    <source>
        <tissue evidence="9">Total insect</tissue>
    </source>
</reference>
<dbReference type="InterPro" id="IPR023210">
    <property type="entry name" value="NADP_OxRdtase_dom"/>
</dbReference>
<dbReference type="InterPro" id="IPR020471">
    <property type="entry name" value="AKR"/>
</dbReference>
<dbReference type="Proteomes" id="UP000515158">
    <property type="component" value="Unplaced"/>
</dbReference>
<dbReference type="AlphaFoldDB" id="A0A6P8YE96"/>
<evidence type="ECO:0000256" key="2">
    <source>
        <dbReference type="ARBA" id="ARBA00022857"/>
    </source>
</evidence>
<dbReference type="PRINTS" id="PR00069">
    <property type="entry name" value="ALDKETRDTASE"/>
</dbReference>
<evidence type="ECO:0000313" key="9">
    <source>
        <dbReference type="RefSeq" id="XP_034238038.1"/>
    </source>
</evidence>
<dbReference type="GeneID" id="117643311"/>
<dbReference type="FunFam" id="3.20.20.100:FF:000006">
    <property type="entry name" value="Aldo-keto reductase family 1 member A1"/>
    <property type="match status" value="1"/>
</dbReference>
<dbReference type="PROSITE" id="PS00063">
    <property type="entry name" value="ALDOKETO_REDUCTASE_3"/>
    <property type="match status" value="1"/>
</dbReference>
<feature type="active site" description="Proton donor" evidence="4">
    <location>
        <position position="51"/>
    </location>
</feature>
<evidence type="ECO:0000256" key="6">
    <source>
        <dbReference type="PIRSR" id="PIRSR000097-3"/>
    </source>
</evidence>
<evidence type="ECO:0000256" key="3">
    <source>
        <dbReference type="ARBA" id="ARBA00023002"/>
    </source>
</evidence>
<sequence length="332" mass="36763">MACPEFATLYTGAKMPLLGYGTWQCASGELEEALEEALCAGYRHIDTAAAYENEAVIGKLIKERWIDTDNMTRDELFLVTKLPPVGLVPGGPEKFLKRSLAALRVDYVDVYLVHTPFGFVPIEGGDEMHPVGPDGKIPINGDPDIVTIWKEMEALVDAGLAKAIGLSNFNQRQIQKILDVCRIRPANLQIELHVNMQQKPLVEFCKKNDIVVTAYSPLGSRGSSTFLSRFGTKVEVPDLFNNPVILEVAAKYKKQPGQILLKHVVQRGIAAIPKSCSQERIIQNIQLFDFTLSPEDVAKVDALDLGPDGRIFDFTFIGAQKTDPAYPFNEYP</sequence>
<proteinExistence type="inferred from homology"/>
<comment type="similarity">
    <text evidence="1">Belongs to the aldo/keto reductase family.</text>
</comment>
<dbReference type="InterPro" id="IPR036812">
    <property type="entry name" value="NAD(P)_OxRdtase_dom_sf"/>
</dbReference>
<evidence type="ECO:0000259" key="7">
    <source>
        <dbReference type="Pfam" id="PF00248"/>
    </source>
</evidence>
<dbReference type="PANTHER" id="PTHR11732">
    <property type="entry name" value="ALDO/KETO REDUCTASE"/>
    <property type="match status" value="1"/>
</dbReference>